<evidence type="ECO:0000313" key="2">
    <source>
        <dbReference type="Proteomes" id="UP001595711"/>
    </source>
</evidence>
<evidence type="ECO:0000313" key="1">
    <source>
        <dbReference type="EMBL" id="MFC3676551.1"/>
    </source>
</evidence>
<dbReference type="Gene3D" id="3.10.129.10">
    <property type="entry name" value="Hotdog Thioesterase"/>
    <property type="match status" value="1"/>
</dbReference>
<reference evidence="2" key="1">
    <citation type="journal article" date="2019" name="Int. J. Syst. Evol. Microbiol.">
        <title>The Global Catalogue of Microorganisms (GCM) 10K type strain sequencing project: providing services to taxonomists for standard genome sequencing and annotation.</title>
        <authorList>
            <consortium name="The Broad Institute Genomics Platform"/>
            <consortium name="The Broad Institute Genome Sequencing Center for Infectious Disease"/>
            <person name="Wu L."/>
            <person name="Ma J."/>
        </authorList>
    </citation>
    <scope>NUCLEOTIDE SEQUENCE [LARGE SCALE GENOMIC DNA]</scope>
    <source>
        <strain evidence="2">KCTC 42182</strain>
    </source>
</reference>
<name>A0ABV7VIE1_9PROT</name>
<gene>
    <name evidence="1" type="ORF">ACFOOQ_13420</name>
</gene>
<dbReference type="RefSeq" id="WP_379727388.1">
    <property type="nucleotide sequence ID" value="NZ_JBHRYJ010000002.1"/>
</dbReference>
<keyword evidence="1" id="KW-0378">Hydrolase</keyword>
<dbReference type="Pfam" id="PF13279">
    <property type="entry name" value="4HBT_2"/>
    <property type="match status" value="1"/>
</dbReference>
<dbReference type="CDD" id="cd00586">
    <property type="entry name" value="4HBT"/>
    <property type="match status" value="1"/>
</dbReference>
<accession>A0ABV7VIE1</accession>
<organism evidence="1 2">
    <name type="scientific">Ferrovibrio xuzhouensis</name>
    <dbReference type="NCBI Taxonomy" id="1576914"/>
    <lineage>
        <taxon>Bacteria</taxon>
        <taxon>Pseudomonadati</taxon>
        <taxon>Pseudomonadota</taxon>
        <taxon>Alphaproteobacteria</taxon>
        <taxon>Rhodospirillales</taxon>
        <taxon>Rhodospirillaceae</taxon>
        <taxon>Ferrovibrio</taxon>
    </lineage>
</organism>
<keyword evidence="2" id="KW-1185">Reference proteome</keyword>
<proteinExistence type="predicted"/>
<comment type="caution">
    <text evidence="1">The sequence shown here is derived from an EMBL/GenBank/DDBJ whole genome shotgun (WGS) entry which is preliminary data.</text>
</comment>
<dbReference type="InterPro" id="IPR029069">
    <property type="entry name" value="HotDog_dom_sf"/>
</dbReference>
<protein>
    <submittedName>
        <fullName evidence="1">Acyl-CoA thioesterase</fullName>
        <ecNumber evidence="1">3.1.2.-</ecNumber>
    </submittedName>
</protein>
<sequence length="137" mass="15522">MQTNIHRVWIEWGDADPARIVFYPRYFAWFDAGTRHLFVNAGLPLPEIFDEHGVVGIPIAEANAKFLAPSKFGDELEVHSGVSEWSDRYFILSHKVYNAGVLCVDGWERRVWAAPHPDKPDRLKALPVPDVVRAALS</sequence>
<dbReference type="SUPFAM" id="SSF54637">
    <property type="entry name" value="Thioesterase/thiol ester dehydrase-isomerase"/>
    <property type="match status" value="1"/>
</dbReference>
<dbReference type="GO" id="GO:0016787">
    <property type="term" value="F:hydrolase activity"/>
    <property type="evidence" value="ECO:0007669"/>
    <property type="project" value="UniProtKB-KW"/>
</dbReference>
<dbReference type="EC" id="3.1.2.-" evidence="1"/>
<dbReference type="EMBL" id="JBHRYJ010000002">
    <property type="protein sequence ID" value="MFC3676551.1"/>
    <property type="molecule type" value="Genomic_DNA"/>
</dbReference>
<dbReference type="Proteomes" id="UP001595711">
    <property type="component" value="Unassembled WGS sequence"/>
</dbReference>